<feature type="transmembrane region" description="Helical" evidence="1">
    <location>
        <begin position="20"/>
        <end position="44"/>
    </location>
</feature>
<protein>
    <recommendedName>
        <fullName evidence="4">DUF4386 family protein</fullName>
    </recommendedName>
</protein>
<name>A0ABU1SE63_9MICO</name>
<evidence type="ECO:0008006" key="4">
    <source>
        <dbReference type="Google" id="ProtNLM"/>
    </source>
</evidence>
<proteinExistence type="predicted"/>
<keyword evidence="1" id="KW-0472">Membrane</keyword>
<reference evidence="2 3" key="1">
    <citation type="submission" date="2023-07" db="EMBL/GenBank/DDBJ databases">
        <title>Sorghum-associated microbial communities from plants grown in Nebraska, USA.</title>
        <authorList>
            <person name="Schachtman D."/>
        </authorList>
    </citation>
    <scope>NUCLEOTIDE SEQUENCE [LARGE SCALE GENOMIC DNA]</scope>
    <source>
        <strain evidence="2 3">2980</strain>
    </source>
</reference>
<organism evidence="2 3">
    <name type="scientific">Microbacterium resistens</name>
    <dbReference type="NCBI Taxonomy" id="156977"/>
    <lineage>
        <taxon>Bacteria</taxon>
        <taxon>Bacillati</taxon>
        <taxon>Actinomycetota</taxon>
        <taxon>Actinomycetes</taxon>
        <taxon>Micrococcales</taxon>
        <taxon>Microbacteriaceae</taxon>
        <taxon>Microbacterium</taxon>
    </lineage>
</organism>
<dbReference type="RefSeq" id="WP_310020446.1">
    <property type="nucleotide sequence ID" value="NZ_JAVDUM010000009.1"/>
</dbReference>
<evidence type="ECO:0000313" key="2">
    <source>
        <dbReference type="EMBL" id="MDR6867543.1"/>
    </source>
</evidence>
<gene>
    <name evidence="2" type="ORF">J2Y69_002147</name>
</gene>
<keyword evidence="1" id="KW-1133">Transmembrane helix</keyword>
<evidence type="ECO:0000256" key="1">
    <source>
        <dbReference type="SAM" id="Phobius"/>
    </source>
</evidence>
<feature type="transmembrane region" description="Helical" evidence="1">
    <location>
        <begin position="56"/>
        <end position="77"/>
    </location>
</feature>
<dbReference type="Proteomes" id="UP001259347">
    <property type="component" value="Unassembled WGS sequence"/>
</dbReference>
<comment type="caution">
    <text evidence="2">The sequence shown here is derived from an EMBL/GenBank/DDBJ whole genome shotgun (WGS) entry which is preliminary data.</text>
</comment>
<keyword evidence="3" id="KW-1185">Reference proteome</keyword>
<accession>A0ABU1SE63</accession>
<keyword evidence="1" id="KW-0812">Transmembrane</keyword>
<evidence type="ECO:0000313" key="3">
    <source>
        <dbReference type="Proteomes" id="UP001259347"/>
    </source>
</evidence>
<sequence>MSTPTEITPNVVIRSPQVRLGLGIGLYLLSVAAGIAALVFAFFPEIAAGTDIPTRVIGLVNAVVSLATAAFGLVVTVPNVPRPDASVLLRRDLR</sequence>
<dbReference type="EMBL" id="JAVDUM010000009">
    <property type="protein sequence ID" value="MDR6867543.1"/>
    <property type="molecule type" value="Genomic_DNA"/>
</dbReference>